<dbReference type="GO" id="GO:0005524">
    <property type="term" value="F:ATP binding"/>
    <property type="evidence" value="ECO:0007669"/>
    <property type="project" value="UniProtKB-KW"/>
</dbReference>
<keyword evidence="8" id="KW-1185">Reference proteome</keyword>
<dbReference type="InterPro" id="IPR034646">
    <property type="entry name" value="ADCK3_dom"/>
</dbReference>
<dbReference type="CDD" id="cd13970">
    <property type="entry name" value="ABC1_ADCK3"/>
    <property type="match status" value="1"/>
</dbReference>
<keyword evidence="3" id="KW-0547">Nucleotide-binding</keyword>
<dbReference type="GO" id="GO:0016740">
    <property type="term" value="F:transferase activity"/>
    <property type="evidence" value="ECO:0007669"/>
    <property type="project" value="UniProtKB-KW"/>
</dbReference>
<gene>
    <name evidence="7" type="ORF">C9374_002348</name>
</gene>
<dbReference type="Pfam" id="PF03109">
    <property type="entry name" value="ABC1"/>
    <property type="match status" value="1"/>
</dbReference>
<dbReference type="EMBL" id="PYSW02000015">
    <property type="protein sequence ID" value="KAG2386604.1"/>
    <property type="molecule type" value="Genomic_DNA"/>
</dbReference>
<feature type="compositionally biased region" description="Polar residues" evidence="5">
    <location>
        <begin position="128"/>
        <end position="163"/>
    </location>
</feature>
<feature type="compositionally biased region" description="Basic and acidic residues" evidence="5">
    <location>
        <begin position="268"/>
        <end position="278"/>
    </location>
</feature>
<dbReference type="SUPFAM" id="SSF56112">
    <property type="entry name" value="Protein kinase-like (PK-like)"/>
    <property type="match status" value="1"/>
</dbReference>
<dbReference type="PANTHER" id="PTHR43851">
    <property type="match status" value="1"/>
</dbReference>
<dbReference type="InterPro" id="IPR011009">
    <property type="entry name" value="Kinase-like_dom_sf"/>
</dbReference>
<keyword evidence="2" id="KW-0808">Transferase</keyword>
<name>A0AA88KM64_NAELO</name>
<sequence length="704" mass="79581">MLEDFLRVAQGVGMVLLASGKRSASSMKKATSPFTLYPQSPIQQFAHNIKTIQNAPNRVMDTHTSLTSEAPKFESTSLSQQQTQFVNFNEEKQYEPTVPNTSNIYFDNYGNTTTSPVDMRIVEEQTKSSDTNIQSPSEQTENLKMETSTTKQDQKLSNITSPQEKSKSEDYDSIMYESLMLGQADLTERVKHNSDMNTTPTAQQQDIHTSEDEIKLHGIGSGLKEKKVPTNSISRAIQFAALGIKLGVNAAFSSKKQDQPETASSDNTPKEASKEKPKLSVSDVLTEKNAEILADTLCKMRGAALKIGQVMSIQDESTVPPVIQKALEKVRHAANIMPQWQLEQAMTSQFGEEWKSGFKHFDMKPIAAASIGQVHKGILTNGREVAIKVQYPGVAESIDSDIRNVERIMKYTNLVPRGAFLDKTMEQARKELSMECDYIREAKCQKKFKKLIQEDALAEKQRNYVTDVPMSCFNVPDVVDEFTTRRVLCTELIKYGKTIDQIKDSPIEVRNKVAKLLLKLCLKELFEYRFMQTDPNWSNFFYDTKTDTMHLLDFGACMEFPPEFVDQYIRVVYASATKDVDTVIDASRKMGFLTGEESQEMNEAHAKAAIYIGEPFSTEGMYDFRSAAIPERVTKIIPTLLRHRLTAPPPVTYSLHRKLSGAFLLCNKLDVAIPCREIFLDVYDRYMDRRAKETNNTTQNENKQ</sequence>
<protein>
    <recommendedName>
        <fullName evidence="6">ABC1 atypical kinase-like domain-containing protein</fullName>
    </recommendedName>
</protein>
<comment type="similarity">
    <text evidence="1">Belongs to the protein kinase superfamily. ADCK protein kinase family.</text>
</comment>
<evidence type="ECO:0000256" key="2">
    <source>
        <dbReference type="ARBA" id="ARBA00022679"/>
    </source>
</evidence>
<dbReference type="AlphaFoldDB" id="A0AA88KM64"/>
<feature type="region of interest" description="Disordered" evidence="5">
    <location>
        <begin position="253"/>
        <end position="281"/>
    </location>
</feature>
<organism evidence="7 8">
    <name type="scientific">Naegleria lovaniensis</name>
    <name type="common">Amoeba</name>
    <dbReference type="NCBI Taxonomy" id="51637"/>
    <lineage>
        <taxon>Eukaryota</taxon>
        <taxon>Discoba</taxon>
        <taxon>Heterolobosea</taxon>
        <taxon>Tetramitia</taxon>
        <taxon>Eutetramitia</taxon>
        <taxon>Vahlkampfiidae</taxon>
        <taxon>Naegleria</taxon>
    </lineage>
</organism>
<evidence type="ECO:0000256" key="4">
    <source>
        <dbReference type="ARBA" id="ARBA00022840"/>
    </source>
</evidence>
<dbReference type="GeneID" id="68094804"/>
<feature type="region of interest" description="Disordered" evidence="5">
    <location>
        <begin position="125"/>
        <end position="170"/>
    </location>
</feature>
<dbReference type="InterPro" id="IPR051409">
    <property type="entry name" value="Atypical_kinase_ADCK"/>
</dbReference>
<evidence type="ECO:0000256" key="5">
    <source>
        <dbReference type="SAM" id="MobiDB-lite"/>
    </source>
</evidence>
<dbReference type="PANTHER" id="PTHR43851:SF3">
    <property type="entry name" value="COENZYME Q8"/>
    <property type="match status" value="1"/>
</dbReference>
<keyword evidence="4" id="KW-0067">ATP-binding</keyword>
<evidence type="ECO:0000313" key="7">
    <source>
        <dbReference type="EMBL" id="KAG2386604.1"/>
    </source>
</evidence>
<feature type="domain" description="ABC1 atypical kinase-like" evidence="6">
    <location>
        <begin position="330"/>
        <end position="585"/>
    </location>
</feature>
<dbReference type="InterPro" id="IPR004147">
    <property type="entry name" value="ABC1_dom"/>
</dbReference>
<dbReference type="RefSeq" id="XP_044550596.1">
    <property type="nucleotide sequence ID" value="XM_044691756.1"/>
</dbReference>
<evidence type="ECO:0000256" key="3">
    <source>
        <dbReference type="ARBA" id="ARBA00022741"/>
    </source>
</evidence>
<dbReference type="Proteomes" id="UP000816034">
    <property type="component" value="Unassembled WGS sequence"/>
</dbReference>
<evidence type="ECO:0000256" key="1">
    <source>
        <dbReference type="ARBA" id="ARBA00009670"/>
    </source>
</evidence>
<dbReference type="GO" id="GO:0006744">
    <property type="term" value="P:ubiquinone biosynthetic process"/>
    <property type="evidence" value="ECO:0007669"/>
    <property type="project" value="TreeGrafter"/>
</dbReference>
<accession>A0AA88KM64</accession>
<evidence type="ECO:0000313" key="8">
    <source>
        <dbReference type="Proteomes" id="UP000816034"/>
    </source>
</evidence>
<reference evidence="7 8" key="1">
    <citation type="journal article" date="2018" name="BMC Genomics">
        <title>The genome of Naegleria lovaniensis, the basis for a comparative approach to unravel pathogenicity factors of the human pathogenic amoeba N. fowleri.</title>
        <authorList>
            <person name="Liechti N."/>
            <person name="Schurch N."/>
            <person name="Bruggmann R."/>
            <person name="Wittwer M."/>
        </authorList>
    </citation>
    <scope>NUCLEOTIDE SEQUENCE [LARGE SCALE GENOMIC DNA]</scope>
    <source>
        <strain evidence="7 8">ATCC 30569</strain>
    </source>
</reference>
<comment type="caution">
    <text evidence="7">The sequence shown here is derived from an EMBL/GenBank/DDBJ whole genome shotgun (WGS) entry which is preliminary data.</text>
</comment>
<evidence type="ECO:0000259" key="6">
    <source>
        <dbReference type="Pfam" id="PF03109"/>
    </source>
</evidence>
<proteinExistence type="inferred from homology"/>